<gene>
    <name evidence="1" type="ORF">GCM10022223_52770</name>
</gene>
<comment type="caution">
    <text evidence="1">The sequence shown here is derived from an EMBL/GenBank/DDBJ whole genome shotgun (WGS) entry which is preliminary data.</text>
</comment>
<name>A0ABP7ABH4_9ACTN</name>
<accession>A0ABP7ABH4</accession>
<evidence type="ECO:0000313" key="1">
    <source>
        <dbReference type="EMBL" id="GAA3628735.1"/>
    </source>
</evidence>
<keyword evidence="2" id="KW-1185">Reference proteome</keyword>
<proteinExistence type="predicted"/>
<evidence type="ECO:0008006" key="3">
    <source>
        <dbReference type="Google" id="ProtNLM"/>
    </source>
</evidence>
<protein>
    <recommendedName>
        <fullName evidence="3">CHAT domain-containing protein</fullName>
    </recommendedName>
</protein>
<organism evidence="1 2">
    <name type="scientific">Kineosporia mesophila</name>
    <dbReference type="NCBI Taxonomy" id="566012"/>
    <lineage>
        <taxon>Bacteria</taxon>
        <taxon>Bacillati</taxon>
        <taxon>Actinomycetota</taxon>
        <taxon>Actinomycetes</taxon>
        <taxon>Kineosporiales</taxon>
        <taxon>Kineosporiaceae</taxon>
        <taxon>Kineosporia</taxon>
    </lineage>
</organism>
<sequence length="222" mass="23784">MDSHYDINIVAFGTDKLSTRLSPLCEGLIQALSDSASGRRTLRLNTQPVAPGVDDLVAGLNRPAFLTVVAGHGWSHQGNGEEWWLGQNNGNAGKCVSLENLAQRGVSVPAQILLVDACWANTAREAWTGVLADPENTDLLLGTDIVRLDDAARWLGNFLLGFAGVPGKAELSPAQRRGLWGSVVSSLRVQEENSGHRVHQAFEIWAPANSPAEAISDSLISR</sequence>
<dbReference type="RefSeq" id="WP_231484488.1">
    <property type="nucleotide sequence ID" value="NZ_BAAAZO010000010.1"/>
</dbReference>
<dbReference type="Proteomes" id="UP001501074">
    <property type="component" value="Unassembled WGS sequence"/>
</dbReference>
<dbReference type="EMBL" id="BAAAZO010000010">
    <property type="protein sequence ID" value="GAA3628735.1"/>
    <property type="molecule type" value="Genomic_DNA"/>
</dbReference>
<evidence type="ECO:0000313" key="2">
    <source>
        <dbReference type="Proteomes" id="UP001501074"/>
    </source>
</evidence>
<reference evidence="2" key="1">
    <citation type="journal article" date="2019" name="Int. J. Syst. Evol. Microbiol.">
        <title>The Global Catalogue of Microorganisms (GCM) 10K type strain sequencing project: providing services to taxonomists for standard genome sequencing and annotation.</title>
        <authorList>
            <consortium name="The Broad Institute Genomics Platform"/>
            <consortium name="The Broad Institute Genome Sequencing Center for Infectious Disease"/>
            <person name="Wu L."/>
            <person name="Ma J."/>
        </authorList>
    </citation>
    <scope>NUCLEOTIDE SEQUENCE [LARGE SCALE GENOMIC DNA]</scope>
    <source>
        <strain evidence="2">JCM 16902</strain>
    </source>
</reference>